<name>A0A6B0UIV7_IXORI</name>
<feature type="region of interest" description="Disordered" evidence="1">
    <location>
        <begin position="49"/>
        <end position="109"/>
    </location>
</feature>
<organism evidence="2">
    <name type="scientific">Ixodes ricinus</name>
    <name type="common">Common tick</name>
    <name type="synonym">Acarus ricinus</name>
    <dbReference type="NCBI Taxonomy" id="34613"/>
    <lineage>
        <taxon>Eukaryota</taxon>
        <taxon>Metazoa</taxon>
        <taxon>Ecdysozoa</taxon>
        <taxon>Arthropoda</taxon>
        <taxon>Chelicerata</taxon>
        <taxon>Arachnida</taxon>
        <taxon>Acari</taxon>
        <taxon>Parasitiformes</taxon>
        <taxon>Ixodida</taxon>
        <taxon>Ixodoidea</taxon>
        <taxon>Ixodidae</taxon>
        <taxon>Ixodinae</taxon>
        <taxon>Ixodes</taxon>
    </lineage>
</organism>
<reference evidence="2" key="1">
    <citation type="submission" date="2019-12" db="EMBL/GenBank/DDBJ databases">
        <title>An insight into the sialome of adult female Ixodes ricinus ticks feeding for 6 days.</title>
        <authorList>
            <person name="Perner J."/>
            <person name="Ribeiro J.M.C."/>
        </authorList>
    </citation>
    <scope>NUCLEOTIDE SEQUENCE</scope>
    <source>
        <strain evidence="2">Semi-engorged</strain>
        <tissue evidence="2">Salivary glands</tissue>
    </source>
</reference>
<dbReference type="EMBL" id="GIFC01007503">
    <property type="protein sequence ID" value="MXU89586.1"/>
    <property type="molecule type" value="Transcribed_RNA"/>
</dbReference>
<feature type="compositionally biased region" description="Low complexity" evidence="1">
    <location>
        <begin position="49"/>
        <end position="69"/>
    </location>
</feature>
<evidence type="ECO:0000256" key="1">
    <source>
        <dbReference type="SAM" id="MobiDB-lite"/>
    </source>
</evidence>
<proteinExistence type="predicted"/>
<feature type="compositionally biased region" description="Polar residues" evidence="1">
    <location>
        <begin position="70"/>
        <end position="100"/>
    </location>
</feature>
<accession>A0A6B0UIV7</accession>
<evidence type="ECO:0000313" key="2">
    <source>
        <dbReference type="EMBL" id="MXU89586.1"/>
    </source>
</evidence>
<sequence>MFLKKACFLTSSASFSLVPSRLSGFFLSNLLMMAMASMDRNRGYLTSSCTMLSNTSSSSSPGKGDSPTSISKSSTPRPHQSTARVYEVSVSTSGARNSGVPQKVPVRSP</sequence>
<protein>
    <submittedName>
        <fullName evidence="2">Putative secreted protein</fullName>
    </submittedName>
</protein>
<dbReference type="AlphaFoldDB" id="A0A6B0UIV7"/>